<proteinExistence type="predicted"/>
<feature type="region of interest" description="Disordered" evidence="1">
    <location>
        <begin position="22"/>
        <end position="52"/>
    </location>
</feature>
<protein>
    <submittedName>
        <fullName evidence="2">Uncharacterized protein</fullName>
    </submittedName>
</protein>
<name>A0A0C2D5Q0_9BACT</name>
<dbReference type="AlphaFoldDB" id="A0A0C2D5Q0"/>
<dbReference type="EMBL" id="JMCC02000056">
    <property type="protein sequence ID" value="KIG15377.1"/>
    <property type="molecule type" value="Genomic_DNA"/>
</dbReference>
<evidence type="ECO:0000256" key="1">
    <source>
        <dbReference type="SAM" id="MobiDB-lite"/>
    </source>
</evidence>
<gene>
    <name evidence="2" type="ORF">DB30_05709</name>
</gene>
<evidence type="ECO:0000313" key="2">
    <source>
        <dbReference type="EMBL" id="KIG15377.1"/>
    </source>
</evidence>
<dbReference type="Proteomes" id="UP000031599">
    <property type="component" value="Unassembled WGS sequence"/>
</dbReference>
<feature type="compositionally biased region" description="Low complexity" evidence="1">
    <location>
        <begin position="36"/>
        <end position="46"/>
    </location>
</feature>
<reference evidence="2 3" key="1">
    <citation type="submission" date="2014-12" db="EMBL/GenBank/DDBJ databases">
        <title>Genome assembly of Enhygromyxa salina DSM 15201.</title>
        <authorList>
            <person name="Sharma G."/>
            <person name="Subramanian S."/>
        </authorList>
    </citation>
    <scope>NUCLEOTIDE SEQUENCE [LARGE SCALE GENOMIC DNA]</scope>
    <source>
        <strain evidence="2 3">DSM 15201</strain>
    </source>
</reference>
<sequence>MWAGRPSIFEHVERELAALRQIQANAPEPSADGLAQPDQPDQPDQLDQSDHDGLELALPDDEQHERGGLRWAAGALDGVMGRHAQVEDERLRAKQIVKAVRDLLGAARPAHLEHLTRLLTRAPVLGVLDDVLGELVGNGELDPDRFHALALFLVRGAPDREVVKLGISMLGVLVGCDERDTLLTIGHHEEFTLFCVVALASTLEDADHELWQLAKGVRGWGRIHAVERLAQTGDPEIRAWLVREGFRNQVMDEYLAHTCAIAGDLAGALEADIVDDPLLDGAAGILAALLNGGPAEDIEDYEQAPRAAAAYLRHLARRPEHRTLDLAHLLVVEQLREFIGPVGDELEDDETLRELGWTLEIRRVVLDMCARVVARPEWPRLVLEGLETESLERFHQADAAAQLLGIDAWSHHLRRVQASPRSSPSWFRLVQTEDEGRYTQALQLAQQLLPLHEIATGPAEEVGLSREFDVHDTLLMVVQSLVDKPGRGLELLDTALRSPVTRVRRGALRVLIAWADEGELEAVPAEGGESRGGRALLEQAAAREVDEELATEMQQLLSRSGS</sequence>
<comment type="caution">
    <text evidence="2">The sequence shown here is derived from an EMBL/GenBank/DDBJ whole genome shotgun (WGS) entry which is preliminary data.</text>
</comment>
<accession>A0A0C2D5Q0</accession>
<organism evidence="2 3">
    <name type="scientific">Enhygromyxa salina</name>
    <dbReference type="NCBI Taxonomy" id="215803"/>
    <lineage>
        <taxon>Bacteria</taxon>
        <taxon>Pseudomonadati</taxon>
        <taxon>Myxococcota</taxon>
        <taxon>Polyangia</taxon>
        <taxon>Nannocystales</taxon>
        <taxon>Nannocystaceae</taxon>
        <taxon>Enhygromyxa</taxon>
    </lineage>
</organism>
<evidence type="ECO:0000313" key="3">
    <source>
        <dbReference type="Proteomes" id="UP000031599"/>
    </source>
</evidence>